<dbReference type="Proteomes" id="UP000649753">
    <property type="component" value="Unassembled WGS sequence"/>
</dbReference>
<evidence type="ECO:0000256" key="1">
    <source>
        <dbReference type="SAM" id="Phobius"/>
    </source>
</evidence>
<accession>A0A927M1F8</accession>
<dbReference type="AlphaFoldDB" id="A0A927M1F8"/>
<evidence type="ECO:0000313" key="3">
    <source>
        <dbReference type="Proteomes" id="UP000649753"/>
    </source>
</evidence>
<protein>
    <submittedName>
        <fullName evidence="2">Uncharacterized protein</fullName>
    </submittedName>
</protein>
<keyword evidence="3" id="KW-1185">Reference proteome</keyword>
<keyword evidence="1" id="KW-1133">Transmembrane helix</keyword>
<organism evidence="2 3">
    <name type="scientific">Plantactinospora soyae</name>
    <dbReference type="NCBI Taxonomy" id="1544732"/>
    <lineage>
        <taxon>Bacteria</taxon>
        <taxon>Bacillati</taxon>
        <taxon>Actinomycetota</taxon>
        <taxon>Actinomycetes</taxon>
        <taxon>Micromonosporales</taxon>
        <taxon>Micromonosporaceae</taxon>
        <taxon>Plantactinospora</taxon>
    </lineage>
</organism>
<evidence type="ECO:0000313" key="2">
    <source>
        <dbReference type="EMBL" id="MBE1485075.1"/>
    </source>
</evidence>
<gene>
    <name evidence="2" type="ORF">H4W31_000713</name>
</gene>
<feature type="transmembrane region" description="Helical" evidence="1">
    <location>
        <begin position="60"/>
        <end position="85"/>
    </location>
</feature>
<name>A0A927M1F8_9ACTN</name>
<keyword evidence="1" id="KW-0812">Transmembrane</keyword>
<sequence>MQSGMRRYHLSVGFETSLTARLVGLLFIGLFLLVGAMCGGYALGMLALYAVAAAPAAPAVFAYLPFVGAALGLLSATLYMVLAFAAAMRQAAWLDGTWLTVRRLRRRTVDLAAARLVGLQPTTERLRAPAPVGVLTGPGASVAVLVVTAESGTVRLRLASRERVQLPAHQLLAIADALSAARCPGAAEVVHWLRGTAAGVLSRQAG</sequence>
<reference evidence="2" key="1">
    <citation type="submission" date="2020-10" db="EMBL/GenBank/DDBJ databases">
        <title>Sequencing the genomes of 1000 actinobacteria strains.</title>
        <authorList>
            <person name="Klenk H.-P."/>
        </authorList>
    </citation>
    <scope>NUCLEOTIDE SEQUENCE</scope>
    <source>
        <strain evidence="2">DSM 46832</strain>
    </source>
</reference>
<dbReference type="RefSeq" id="WP_192765337.1">
    <property type="nucleotide sequence ID" value="NZ_JADBEB010000001.1"/>
</dbReference>
<proteinExistence type="predicted"/>
<comment type="caution">
    <text evidence="2">The sequence shown here is derived from an EMBL/GenBank/DDBJ whole genome shotgun (WGS) entry which is preliminary data.</text>
</comment>
<dbReference type="EMBL" id="JADBEB010000001">
    <property type="protein sequence ID" value="MBE1485075.1"/>
    <property type="molecule type" value="Genomic_DNA"/>
</dbReference>
<feature type="transmembrane region" description="Helical" evidence="1">
    <location>
        <begin position="21"/>
        <end position="54"/>
    </location>
</feature>
<keyword evidence="1" id="KW-0472">Membrane</keyword>